<evidence type="ECO:0000256" key="2">
    <source>
        <dbReference type="SAM" id="MobiDB-lite"/>
    </source>
</evidence>
<feature type="region of interest" description="Disordered" evidence="2">
    <location>
        <begin position="250"/>
        <end position="298"/>
    </location>
</feature>
<dbReference type="Proteomes" id="UP000285326">
    <property type="component" value="Unassembled WGS sequence"/>
</dbReference>
<dbReference type="SMART" id="SM01327">
    <property type="entry name" value="Zds_C"/>
    <property type="match status" value="1"/>
</dbReference>
<dbReference type="PANTHER" id="PTHR28089:SF1">
    <property type="entry name" value="PROTEIN ZDS1-RELATED"/>
    <property type="match status" value="1"/>
</dbReference>
<gene>
    <name evidence="4" type="ORF">GcM1_232062</name>
</gene>
<feature type="compositionally biased region" description="Basic and acidic residues" evidence="2">
    <location>
        <begin position="505"/>
        <end position="515"/>
    </location>
</feature>
<evidence type="ECO:0000256" key="1">
    <source>
        <dbReference type="SAM" id="Coils"/>
    </source>
</evidence>
<feature type="domain" description="Protein Zds1 C-terminal" evidence="3">
    <location>
        <begin position="742"/>
        <end position="794"/>
    </location>
</feature>
<feature type="compositionally biased region" description="Basic and acidic residues" evidence="2">
    <location>
        <begin position="624"/>
        <end position="656"/>
    </location>
</feature>
<dbReference type="GO" id="GO:0005737">
    <property type="term" value="C:cytoplasm"/>
    <property type="evidence" value="ECO:0007669"/>
    <property type="project" value="TreeGrafter"/>
</dbReference>
<feature type="region of interest" description="Disordered" evidence="2">
    <location>
        <begin position="677"/>
        <end position="702"/>
    </location>
</feature>
<sequence length="929" mass="104912">MSVLLNKKLLNSISELPDEIAGRAPRDIGVPYTASSREHVPQLSISDPNHHVTEAIGDLYGDENYLKYNPRLLNSRIPTSIIETTEVKEPFLDPRSFSWNKSSNKENGNFLRHLKSSISSESMKRNPFEANKISLSLSSNDEDLSTSQLSLNDMNYETDPAEFAKALSNLKALRRMSIDAGSTSDPDLPLFQGASSMPSIAPTGDDNSDDPSRLFWVPARVHPELAPMEFKTFLENRVLSIKRQTGEQTLNLSDGLERNRSAGSSLSRKKSMLSRQINNSSSTGLSDKPETSENKNLPLLPKLKNLDLKEIDALVRNSSEVMRKLTLEKTRNEIRSGDTSEIEDIPILPQAPGIGLRRSTRTTYRRGSLRTGQRGNFSKRAVSRKDENVGERASSPTEEGASASLSEKIVKEDFSKSSRGAQRLQNLQQDSHEISSNLRKKVDDSVSRVQILTPDTGTNPISFSNLLPNLSQKINTGLLDSPSDSQINTSPIERNFVHQVKEIPSESEKYADKASTRNPSPFPGRSSSQSQIPTQKTSIPSNVDIASSKVSTTPISHNSPASVNRPNVNGSLQNVPSLPVSTSKTDTLTNPPLEIKKSDKKSRRDKEDPENHGTRKTTWNWFKGGDEKEKKDKKKDDDREGKKNKKPSEKIHDNARLDVLQSTLDTGITIGRETVLLDRDGFEPRPPDEKKKESRKFSGDKKEKEGIFSSIFGGKKKNDRDGFGKKVNSFRTISPEPHLRYLKPDVDYNWTRFSILEERAIYRMAHLKLANPRRALYSQVLLSNFMYSYLAKVQQMHPHLQIPQSALQKKLETERRQKDQEQQAIQQIQESDQYRYDYHEGITKYAEGGQINDNKPERVSYVDDSQIYDFDHRQDGNSLYGQGSNRPLSRASQHTSESGYECENQHRRRGNEYHQHEDQSSSRDEDEMW</sequence>
<dbReference type="GO" id="GO:0030010">
    <property type="term" value="P:establishment of cell polarity"/>
    <property type="evidence" value="ECO:0007669"/>
    <property type="project" value="TreeGrafter"/>
</dbReference>
<feature type="compositionally biased region" description="Polar residues" evidence="2">
    <location>
        <begin position="482"/>
        <end position="492"/>
    </location>
</feature>
<feature type="region of interest" description="Disordered" evidence="2">
    <location>
        <begin position="477"/>
        <end position="496"/>
    </location>
</feature>
<evidence type="ECO:0000313" key="5">
    <source>
        <dbReference type="Proteomes" id="UP000285326"/>
    </source>
</evidence>
<dbReference type="GO" id="GO:0010971">
    <property type="term" value="P:positive regulation of G2/M transition of mitotic cell cycle"/>
    <property type="evidence" value="ECO:0007669"/>
    <property type="project" value="TreeGrafter"/>
</dbReference>
<feature type="compositionally biased region" description="Polar residues" evidence="2">
    <location>
        <begin position="417"/>
        <end position="437"/>
    </location>
</feature>
<protein>
    <submittedName>
        <fullName evidence="4">Putative telomere silencing protein</fullName>
    </submittedName>
</protein>
<reference evidence="4 5" key="1">
    <citation type="journal article" date="2018" name="BMC Genomics">
        <title>Comparative genome analyses reveal sequence features reflecting distinct modes of host-adaptation between dicot and monocot powdery mildew.</title>
        <authorList>
            <person name="Wu Y."/>
            <person name="Ma X."/>
            <person name="Pan Z."/>
            <person name="Kale S.D."/>
            <person name="Song Y."/>
            <person name="King H."/>
            <person name="Zhang Q."/>
            <person name="Presley C."/>
            <person name="Deng X."/>
            <person name="Wei C.I."/>
            <person name="Xiao S."/>
        </authorList>
    </citation>
    <scope>NUCLEOTIDE SEQUENCE [LARGE SCALE GENOMIC DNA]</scope>
    <source>
        <strain evidence="4">UMSG1</strain>
    </source>
</reference>
<keyword evidence="1" id="KW-0175">Coiled coil</keyword>
<dbReference type="Pfam" id="PF08632">
    <property type="entry name" value="Zds_C"/>
    <property type="match status" value="1"/>
</dbReference>
<evidence type="ECO:0000259" key="3">
    <source>
        <dbReference type="SMART" id="SM01327"/>
    </source>
</evidence>
<dbReference type="EMBL" id="MCBS01023224">
    <property type="protein sequence ID" value="RKF75696.1"/>
    <property type="molecule type" value="Genomic_DNA"/>
</dbReference>
<feature type="compositionally biased region" description="Polar residues" evidence="2">
    <location>
        <begin position="525"/>
        <end position="590"/>
    </location>
</feature>
<name>A0A420IMB8_9PEZI</name>
<feature type="region of interest" description="Disordered" evidence="2">
    <location>
        <begin position="871"/>
        <end position="929"/>
    </location>
</feature>
<feature type="region of interest" description="Disordered" evidence="2">
    <location>
        <begin position="505"/>
        <end position="658"/>
    </location>
</feature>
<comment type="caution">
    <text evidence="4">The sequence shown here is derived from an EMBL/GenBank/DDBJ whole genome shotgun (WGS) entry which is preliminary data.</text>
</comment>
<dbReference type="InterPro" id="IPR040206">
    <property type="entry name" value="Zds1/2"/>
</dbReference>
<dbReference type="AlphaFoldDB" id="A0A420IMB8"/>
<feature type="region of interest" description="Disordered" evidence="2">
    <location>
        <begin position="182"/>
        <end position="211"/>
    </location>
</feature>
<feature type="region of interest" description="Disordered" evidence="2">
    <location>
        <begin position="361"/>
        <end position="445"/>
    </location>
</feature>
<dbReference type="InterPro" id="IPR013941">
    <property type="entry name" value="ZDS1_C"/>
</dbReference>
<feature type="compositionally biased region" description="Polar residues" evidence="2">
    <location>
        <begin position="276"/>
        <end position="285"/>
    </location>
</feature>
<feature type="coiled-coil region" evidence="1">
    <location>
        <begin position="804"/>
        <end position="831"/>
    </location>
</feature>
<accession>A0A420IMB8</accession>
<proteinExistence type="predicted"/>
<organism evidence="4 5">
    <name type="scientific">Golovinomyces cichoracearum</name>
    <dbReference type="NCBI Taxonomy" id="62708"/>
    <lineage>
        <taxon>Eukaryota</taxon>
        <taxon>Fungi</taxon>
        <taxon>Dikarya</taxon>
        <taxon>Ascomycota</taxon>
        <taxon>Pezizomycotina</taxon>
        <taxon>Leotiomycetes</taxon>
        <taxon>Erysiphales</taxon>
        <taxon>Erysiphaceae</taxon>
        <taxon>Golovinomyces</taxon>
    </lineage>
</organism>
<feature type="compositionally biased region" description="Basic and acidic residues" evidence="2">
    <location>
        <begin position="910"/>
        <end position="923"/>
    </location>
</feature>
<feature type="compositionally biased region" description="Polar residues" evidence="2">
    <location>
        <begin position="876"/>
        <end position="898"/>
    </location>
</feature>
<evidence type="ECO:0000313" key="4">
    <source>
        <dbReference type="EMBL" id="RKF75696.1"/>
    </source>
</evidence>
<feature type="compositionally biased region" description="Basic and acidic residues" evidence="2">
    <location>
        <begin position="594"/>
        <end position="613"/>
    </location>
</feature>
<dbReference type="PANTHER" id="PTHR28089">
    <property type="entry name" value="PROTEIN ZDS1-RELATED"/>
    <property type="match status" value="1"/>
</dbReference>